<dbReference type="InterPro" id="IPR000182">
    <property type="entry name" value="GNAT_dom"/>
</dbReference>
<dbReference type="InterPro" id="IPR051556">
    <property type="entry name" value="N-term/lysine_N-AcTrnsfr"/>
</dbReference>
<dbReference type="Proteomes" id="UP000177701">
    <property type="component" value="Unassembled WGS sequence"/>
</dbReference>
<sequence length="153" mass="18488">MINKSFTEIVIRPMEIDDLKKVLEIEKQSFPVPWTQDLFFSELTRNRYARYFVLEKDNEVVGYLGLWHKGSNFHITNIAITEKFRRKGYGEKFLKFIEKIAATHRIEKISLEVRRSNYIAQDMYRKYGYKVTRVSRNYYQEEKEDALVMEKKL</sequence>
<evidence type="ECO:0000256" key="3">
    <source>
        <dbReference type="RuleBase" id="RU363094"/>
    </source>
</evidence>
<name>A0A1F5ABP7_9BACT</name>
<keyword evidence="2" id="KW-0012">Acyltransferase</keyword>
<dbReference type="SUPFAM" id="SSF55729">
    <property type="entry name" value="Acyl-CoA N-acyltransferases (Nat)"/>
    <property type="match status" value="1"/>
</dbReference>
<comment type="caution">
    <text evidence="5">The sequence shown here is derived from an EMBL/GenBank/DDBJ whole genome shotgun (WGS) entry which is preliminary data.</text>
</comment>
<dbReference type="Gene3D" id="3.40.630.30">
    <property type="match status" value="1"/>
</dbReference>
<keyword evidence="3" id="KW-0963">Cytoplasm</keyword>
<dbReference type="CDD" id="cd04301">
    <property type="entry name" value="NAT_SF"/>
    <property type="match status" value="1"/>
</dbReference>
<dbReference type="PANTHER" id="PTHR42919:SF8">
    <property type="entry name" value="N-ALPHA-ACETYLTRANSFERASE 50"/>
    <property type="match status" value="1"/>
</dbReference>
<evidence type="ECO:0000259" key="4">
    <source>
        <dbReference type="PROSITE" id="PS51186"/>
    </source>
</evidence>
<comment type="similarity">
    <text evidence="3">Belongs to the acetyltransferase family. RimI subfamily.</text>
</comment>
<dbReference type="EMBL" id="MEYH01000048">
    <property type="protein sequence ID" value="OGD15778.1"/>
    <property type="molecule type" value="Genomic_DNA"/>
</dbReference>
<dbReference type="PROSITE" id="PS51186">
    <property type="entry name" value="GNAT"/>
    <property type="match status" value="1"/>
</dbReference>
<dbReference type="InterPro" id="IPR006464">
    <property type="entry name" value="AcTrfase_RimI/Ard1"/>
</dbReference>
<dbReference type="GO" id="GO:0008999">
    <property type="term" value="F:protein-N-terminal-alanine acetyltransferase activity"/>
    <property type="evidence" value="ECO:0007669"/>
    <property type="project" value="UniProtKB-EC"/>
</dbReference>
<organism evidence="5 6">
    <name type="scientific">Candidatus Sediminicultor quintus</name>
    <dbReference type="NCBI Taxonomy" id="1797291"/>
    <lineage>
        <taxon>Bacteria</taxon>
        <taxon>Pseudomonadati</taxon>
        <taxon>Atribacterota</taxon>
        <taxon>Candidatus Phoenicimicrobiia</taxon>
        <taxon>Candidatus Pheonicimicrobiales</taxon>
        <taxon>Candidatus Phoenicimicrobiaceae</taxon>
        <taxon>Candidatus Sediminicultor</taxon>
    </lineage>
</organism>
<evidence type="ECO:0000313" key="6">
    <source>
        <dbReference type="Proteomes" id="UP000177701"/>
    </source>
</evidence>
<evidence type="ECO:0000313" key="5">
    <source>
        <dbReference type="EMBL" id="OGD15778.1"/>
    </source>
</evidence>
<feature type="domain" description="N-acetyltransferase" evidence="4">
    <location>
        <begin position="9"/>
        <end position="153"/>
    </location>
</feature>
<keyword evidence="1 5" id="KW-0808">Transferase</keyword>
<accession>A0A1F5ABP7</accession>
<comment type="subcellular location">
    <subcellularLocation>
        <location evidence="3">Cytoplasm</location>
    </subcellularLocation>
</comment>
<comment type="catalytic activity">
    <reaction evidence="3">
        <text>N-terminal L-alanyl-[ribosomal protein bS18] + acetyl-CoA = N-terminal N(alpha)-acetyl-L-alanyl-[ribosomal protein bS18] + CoA + H(+)</text>
        <dbReference type="Rhea" id="RHEA:43756"/>
        <dbReference type="Rhea" id="RHEA-COMP:10676"/>
        <dbReference type="Rhea" id="RHEA-COMP:10677"/>
        <dbReference type="ChEBI" id="CHEBI:15378"/>
        <dbReference type="ChEBI" id="CHEBI:57287"/>
        <dbReference type="ChEBI" id="CHEBI:57288"/>
        <dbReference type="ChEBI" id="CHEBI:64718"/>
        <dbReference type="ChEBI" id="CHEBI:83683"/>
        <dbReference type="EC" id="2.3.1.266"/>
    </reaction>
</comment>
<dbReference type="Pfam" id="PF00583">
    <property type="entry name" value="Acetyltransf_1"/>
    <property type="match status" value="1"/>
</dbReference>
<reference evidence="5 6" key="1">
    <citation type="journal article" date="2016" name="Nat. Commun.">
        <title>Thousands of microbial genomes shed light on interconnected biogeochemical processes in an aquifer system.</title>
        <authorList>
            <person name="Anantharaman K."/>
            <person name="Brown C.T."/>
            <person name="Hug L.A."/>
            <person name="Sharon I."/>
            <person name="Castelle C.J."/>
            <person name="Probst A.J."/>
            <person name="Thomas B.C."/>
            <person name="Singh A."/>
            <person name="Wilkins M.J."/>
            <person name="Karaoz U."/>
            <person name="Brodie E.L."/>
            <person name="Williams K.H."/>
            <person name="Hubbard S.S."/>
            <person name="Banfield J.F."/>
        </authorList>
    </citation>
    <scope>NUCLEOTIDE SEQUENCE [LARGE SCALE GENOMIC DNA]</scope>
</reference>
<gene>
    <name evidence="5" type="ORF">A2V47_01095</name>
</gene>
<dbReference type="STRING" id="1797291.A2V47_01095"/>
<protein>
    <recommendedName>
        <fullName evidence="3">[Ribosomal protein bS18]-alanine N-acetyltransferase</fullName>
        <ecNumber evidence="3">2.3.1.266</ecNumber>
    </recommendedName>
</protein>
<dbReference type="GO" id="GO:0005737">
    <property type="term" value="C:cytoplasm"/>
    <property type="evidence" value="ECO:0007669"/>
    <property type="project" value="UniProtKB-SubCell"/>
</dbReference>
<dbReference type="InterPro" id="IPR016181">
    <property type="entry name" value="Acyl_CoA_acyltransferase"/>
</dbReference>
<dbReference type="AlphaFoldDB" id="A0A1F5ABP7"/>
<proteinExistence type="inferred from homology"/>
<dbReference type="PANTHER" id="PTHR42919">
    <property type="entry name" value="N-ALPHA-ACETYLTRANSFERASE"/>
    <property type="match status" value="1"/>
</dbReference>
<evidence type="ECO:0000256" key="1">
    <source>
        <dbReference type="ARBA" id="ARBA00022679"/>
    </source>
</evidence>
<evidence type="ECO:0000256" key="2">
    <source>
        <dbReference type="ARBA" id="ARBA00023315"/>
    </source>
</evidence>
<comment type="function">
    <text evidence="3">Acetylates the N-terminal alanine of ribosomal protein bS18.</text>
</comment>
<dbReference type="EC" id="2.3.1.266" evidence="3"/>
<dbReference type="NCBIfam" id="TIGR01575">
    <property type="entry name" value="rimI"/>
    <property type="match status" value="1"/>
</dbReference>